<evidence type="ECO:0000256" key="1">
    <source>
        <dbReference type="ARBA" id="ARBA00004141"/>
    </source>
</evidence>
<keyword evidence="11" id="KW-1185">Reference proteome</keyword>
<evidence type="ECO:0000256" key="4">
    <source>
        <dbReference type="ARBA" id="ARBA00022692"/>
    </source>
</evidence>
<evidence type="ECO:0000256" key="3">
    <source>
        <dbReference type="ARBA" id="ARBA00022448"/>
    </source>
</evidence>
<feature type="transmembrane region" description="Helical" evidence="9">
    <location>
        <begin position="731"/>
        <end position="748"/>
    </location>
</feature>
<dbReference type="EMBL" id="WIGM01000013">
    <property type="protein sequence ID" value="KAF6844597.1"/>
    <property type="molecule type" value="Genomic_DNA"/>
</dbReference>
<evidence type="ECO:0000313" key="10">
    <source>
        <dbReference type="EMBL" id="KAF6844597.1"/>
    </source>
</evidence>
<evidence type="ECO:0000256" key="5">
    <source>
        <dbReference type="ARBA" id="ARBA00022856"/>
    </source>
</evidence>
<name>A0A8H6NXZ6_9PEZI</name>
<keyword evidence="3" id="KW-0813">Transport</keyword>
<keyword evidence="6" id="KW-0653">Protein transport</keyword>
<feature type="transmembrane region" description="Helical" evidence="9">
    <location>
        <begin position="798"/>
        <end position="820"/>
    </location>
</feature>
<comment type="caution">
    <text evidence="10">The sequence shown here is derived from an EMBL/GenBank/DDBJ whole genome shotgun (WGS) entry which is preliminary data.</text>
</comment>
<dbReference type="InterPro" id="IPR004648">
    <property type="entry name" value="Oligpept_transpt"/>
</dbReference>
<dbReference type="NCBIfam" id="TIGR00728">
    <property type="entry name" value="OPT_sfam"/>
    <property type="match status" value="1"/>
</dbReference>
<dbReference type="GO" id="GO:0015031">
    <property type="term" value="P:protein transport"/>
    <property type="evidence" value="ECO:0007669"/>
    <property type="project" value="UniProtKB-KW"/>
</dbReference>
<dbReference type="GO" id="GO:0035673">
    <property type="term" value="F:oligopeptide transmembrane transporter activity"/>
    <property type="evidence" value="ECO:0007669"/>
    <property type="project" value="InterPro"/>
</dbReference>
<feature type="transmembrane region" description="Helical" evidence="9">
    <location>
        <begin position="755"/>
        <end position="774"/>
    </location>
</feature>
<keyword evidence="7 9" id="KW-1133">Transmembrane helix</keyword>
<evidence type="ECO:0000256" key="7">
    <source>
        <dbReference type="ARBA" id="ARBA00022989"/>
    </source>
</evidence>
<feature type="transmembrane region" description="Helical" evidence="9">
    <location>
        <begin position="441"/>
        <end position="460"/>
    </location>
</feature>
<keyword evidence="5" id="KW-0571">Peptide transport</keyword>
<protein>
    <submittedName>
        <fullName evidence="10">Opt oligopeptide transporter</fullName>
    </submittedName>
</protein>
<dbReference type="OrthoDB" id="9986677at2759"/>
<dbReference type="PANTHER" id="PTHR22601">
    <property type="entry name" value="ISP4 LIKE PROTEIN"/>
    <property type="match status" value="1"/>
</dbReference>
<dbReference type="Pfam" id="PF03169">
    <property type="entry name" value="OPT"/>
    <property type="match status" value="1"/>
</dbReference>
<comment type="similarity">
    <text evidence="2">Belongs to the oligopeptide OPT transporter family.</text>
</comment>
<organism evidence="10 11">
    <name type="scientific">Colletotrichum musicola</name>
    <dbReference type="NCBI Taxonomy" id="2175873"/>
    <lineage>
        <taxon>Eukaryota</taxon>
        <taxon>Fungi</taxon>
        <taxon>Dikarya</taxon>
        <taxon>Ascomycota</taxon>
        <taxon>Pezizomycotina</taxon>
        <taxon>Sordariomycetes</taxon>
        <taxon>Hypocreomycetidae</taxon>
        <taxon>Glomerellales</taxon>
        <taxon>Glomerellaceae</taxon>
        <taxon>Colletotrichum</taxon>
        <taxon>Colletotrichum orchidearum species complex</taxon>
    </lineage>
</organism>
<dbReference type="AlphaFoldDB" id="A0A8H6NXZ6"/>
<dbReference type="NCBIfam" id="TIGR00727">
    <property type="entry name" value="ISP4_OPT"/>
    <property type="match status" value="1"/>
</dbReference>
<evidence type="ECO:0000313" key="11">
    <source>
        <dbReference type="Proteomes" id="UP000639643"/>
    </source>
</evidence>
<feature type="transmembrane region" description="Helical" evidence="9">
    <location>
        <begin position="290"/>
        <end position="308"/>
    </location>
</feature>
<evidence type="ECO:0000256" key="9">
    <source>
        <dbReference type="SAM" id="Phobius"/>
    </source>
</evidence>
<feature type="transmembrane region" description="Helical" evidence="9">
    <location>
        <begin position="687"/>
        <end position="711"/>
    </location>
</feature>
<keyword evidence="8 9" id="KW-0472">Membrane</keyword>
<evidence type="ECO:0000256" key="2">
    <source>
        <dbReference type="ARBA" id="ARBA00008807"/>
    </source>
</evidence>
<feature type="transmembrane region" description="Helical" evidence="9">
    <location>
        <begin position="357"/>
        <end position="378"/>
    </location>
</feature>
<reference evidence="10" key="1">
    <citation type="journal article" date="2020" name="Phytopathology">
        <title>Genome Sequence Resources of Colletotrichum truncatum, C. plurivorum, C. musicola, and C. sojae: Four Species Pathogenic to Soybean (Glycine max).</title>
        <authorList>
            <person name="Rogerio F."/>
            <person name="Boufleur T.R."/>
            <person name="Ciampi-Guillardi M."/>
            <person name="Sukno S.A."/>
            <person name="Thon M.R."/>
            <person name="Massola Junior N.S."/>
            <person name="Baroncelli R."/>
        </authorList>
    </citation>
    <scope>NUCLEOTIDE SEQUENCE</scope>
    <source>
        <strain evidence="10">LFN0074</strain>
    </source>
</reference>
<evidence type="ECO:0000256" key="8">
    <source>
        <dbReference type="ARBA" id="ARBA00023136"/>
    </source>
</evidence>
<dbReference type="InterPro" id="IPR004813">
    <property type="entry name" value="OPT"/>
</dbReference>
<accession>A0A8H6NXZ6</accession>
<feature type="transmembrane region" description="Helical" evidence="9">
    <location>
        <begin position="179"/>
        <end position="199"/>
    </location>
</feature>
<sequence length="901" mass="102497">MATEKKDSPVTPIDIGRDQGVLTDEKYSAVSLFNMSLRSIGATYHRMNQLLTRQQDTHAQELHRLDSEEHNFESHLNVTEDDLVEAKAIAANLTLEGVRHMMQNVLKIHDRDPNFPHSVLMKIHEFLDNENVFENPEKHEEIIWEMKLEAALITNNSPYAEVRAVVDNKDDPSLPCGTIRAWTIGVVFSVFLAFINQLFSVRQPLISIESNVAQLLAFPVGKAWEKWMPNVMIPVGFGIKLPLNPGRFNKKEHMLIAIMANTAKSLPYTQYIVWTQVLPQYFNQPYAKSFAYQILIALSTNFIGYGLAGLTRRFIVYPSYCVWPASLVTIALNSALHNETNTAVPGPFKRLYAMTRYKFFLWSFGAMFVYFWFPNYIFEVLTYFSWMTWISPSNHNLEILTGFNNGLGMFNPWPTFDWNVMLFDSVDPLMVPAFSTFNRTLGMWLLGFIILGLYYTNAWNTGYIPINSNRVYDHFGKLYNVSRALDDRGMYDHEKYMDYSAAYLGAANTLVYGSFFALYAATVTHVAIFHRYELIMGFKNMWNTIRRRKTTKEGDEDGEYKDVHNRLMAAYPEVSEWWYLGTLIVAAGFGFAGVAAWPTYTTPGVVPYGVFLAMIFVIPIGIIKAMTGIEVTLNVLAEFIGGMWVEGNALAMNFFKSFGYVTCAHAVHFANDLKVAHYLKMPPRQTFACQMAATLISTFVCTGVINFQISIDGICTPNAPMRLYCPGPNTFFTAAVLWGTIGPIKVFGHQGQYNYLLLGFPIGIVLPIIFYFGIKKFPKNRYLRQFHPVALFYGGVNWAPYSFSYAWPAVPIAWLSWIYVRSRHLAFWSKYNFVLSASFSAGIAIAGILMLFTVQWVGAEINWWGNEQVGAGCEGKACTLMSLEEGERFYPWWNPSQVPAP</sequence>
<evidence type="ECO:0000256" key="6">
    <source>
        <dbReference type="ARBA" id="ARBA00022927"/>
    </source>
</evidence>
<dbReference type="GO" id="GO:0016020">
    <property type="term" value="C:membrane"/>
    <property type="evidence" value="ECO:0007669"/>
    <property type="project" value="UniProtKB-SubCell"/>
</dbReference>
<keyword evidence="4 9" id="KW-0812">Transmembrane</keyword>
<feature type="transmembrane region" description="Helical" evidence="9">
    <location>
        <begin position="577"/>
        <end position="599"/>
    </location>
</feature>
<gene>
    <name evidence="10" type="ORF">CMUS01_00887</name>
</gene>
<proteinExistence type="inferred from homology"/>
<feature type="transmembrane region" description="Helical" evidence="9">
    <location>
        <begin position="832"/>
        <end position="857"/>
    </location>
</feature>
<feature type="transmembrane region" description="Helical" evidence="9">
    <location>
        <begin position="605"/>
        <end position="623"/>
    </location>
</feature>
<comment type="subcellular location">
    <subcellularLocation>
        <location evidence="1">Membrane</location>
        <topology evidence="1">Multi-pass membrane protein</topology>
    </subcellularLocation>
</comment>
<dbReference type="Proteomes" id="UP000639643">
    <property type="component" value="Unassembled WGS sequence"/>
</dbReference>